<sequence>MRRNWFLTLYQNDRWFFQALDDRALKAEQRCRKLFRRRSEFSGDGGMLVTIS</sequence>
<evidence type="ECO:0000313" key="1">
    <source>
        <dbReference type="EMBL" id="PTQ51014.1"/>
    </source>
</evidence>
<proteinExistence type="predicted"/>
<organism evidence="1 2">
    <name type="scientific">Hydrogenibacillus schlegelii</name>
    <name type="common">Bacillus schlegelii</name>
    <dbReference type="NCBI Taxonomy" id="1484"/>
    <lineage>
        <taxon>Bacteria</taxon>
        <taxon>Bacillati</taxon>
        <taxon>Bacillota</taxon>
        <taxon>Bacilli</taxon>
        <taxon>Bacillales</taxon>
        <taxon>Bacillales Family X. Incertae Sedis</taxon>
        <taxon>Hydrogenibacillus</taxon>
    </lineage>
</organism>
<dbReference type="AlphaFoldDB" id="A0A2T5G499"/>
<evidence type="ECO:0000313" key="2">
    <source>
        <dbReference type="Proteomes" id="UP000244180"/>
    </source>
</evidence>
<dbReference type="Proteomes" id="UP000244180">
    <property type="component" value="Unassembled WGS sequence"/>
</dbReference>
<gene>
    <name evidence="1" type="ORF">HSCHL_1755</name>
</gene>
<comment type="caution">
    <text evidence="1">The sequence shown here is derived from an EMBL/GenBank/DDBJ whole genome shotgun (WGS) entry which is preliminary data.</text>
</comment>
<protein>
    <submittedName>
        <fullName evidence="1">Uncharacterized protein</fullName>
    </submittedName>
</protein>
<accession>A0A2T5G499</accession>
<name>A0A2T5G499_HYDSH</name>
<reference evidence="1 2" key="1">
    <citation type="submission" date="2017-08" db="EMBL/GenBank/DDBJ databases">
        <title>Burning lignite coal seam in the remote Altai Mountains harbors a hydrogen-driven thermophilic microbial community.</title>
        <authorList>
            <person name="Kadnikov V.V."/>
            <person name="Mardanov A.V."/>
            <person name="Ivasenko D."/>
            <person name="Beletsky A.V."/>
            <person name="Karnachuk O.V."/>
            <person name="Ravin N.V."/>
        </authorList>
    </citation>
    <scope>NUCLEOTIDE SEQUENCE [LARGE SCALE GENOMIC DNA]</scope>
    <source>
        <strain evidence="1">AL33</strain>
    </source>
</reference>
<dbReference type="EMBL" id="PEBV01000057">
    <property type="protein sequence ID" value="PTQ51014.1"/>
    <property type="molecule type" value="Genomic_DNA"/>
</dbReference>